<reference evidence="1" key="3">
    <citation type="submission" date="2025-09" db="UniProtKB">
        <authorList>
            <consortium name="Ensembl"/>
        </authorList>
    </citation>
    <scope>IDENTIFICATION</scope>
</reference>
<name>A0AAZ1WVH9_OREAU</name>
<evidence type="ECO:0000313" key="1">
    <source>
        <dbReference type="Ensembl" id="ENSOABP00000059596.1"/>
    </source>
</evidence>
<dbReference type="Proteomes" id="UP000472276">
    <property type="component" value="Unassembled WGS sequence"/>
</dbReference>
<reference evidence="1" key="2">
    <citation type="submission" date="2025-08" db="UniProtKB">
        <authorList>
            <consortium name="Ensembl"/>
        </authorList>
    </citation>
    <scope>IDENTIFICATION</scope>
</reference>
<proteinExistence type="predicted"/>
<sequence length="74" mass="8569">MDENTLTPLRPWTYFFPGSDFAKWNNRVVSNLGVCNQIKFQIKIVGGEFWIQFCSEQPVCIICCSQLSLLTKYT</sequence>
<keyword evidence="2" id="KW-1185">Reference proteome</keyword>
<dbReference type="Ensembl" id="ENSOABT00000072198.1">
    <property type="protein sequence ID" value="ENSOABP00000059596.1"/>
    <property type="gene ID" value="ENSOABG00000039606.1"/>
</dbReference>
<organism evidence="1 2">
    <name type="scientific">Oreochromis aureus</name>
    <name type="common">Israeli tilapia</name>
    <name type="synonym">Chromis aureus</name>
    <dbReference type="NCBI Taxonomy" id="47969"/>
    <lineage>
        <taxon>Eukaryota</taxon>
        <taxon>Metazoa</taxon>
        <taxon>Chordata</taxon>
        <taxon>Craniata</taxon>
        <taxon>Vertebrata</taxon>
        <taxon>Euteleostomi</taxon>
        <taxon>Actinopterygii</taxon>
        <taxon>Neopterygii</taxon>
        <taxon>Teleostei</taxon>
        <taxon>Neoteleostei</taxon>
        <taxon>Acanthomorphata</taxon>
        <taxon>Ovalentaria</taxon>
        <taxon>Cichlomorphae</taxon>
        <taxon>Cichliformes</taxon>
        <taxon>Cichlidae</taxon>
        <taxon>African cichlids</taxon>
        <taxon>Pseudocrenilabrinae</taxon>
        <taxon>Oreochromini</taxon>
        <taxon>Oreochromis</taxon>
    </lineage>
</organism>
<dbReference type="AlphaFoldDB" id="A0AAZ1WVH9"/>
<evidence type="ECO:0000313" key="2">
    <source>
        <dbReference type="Proteomes" id="UP000472276"/>
    </source>
</evidence>
<reference evidence="2" key="1">
    <citation type="submission" date="2020-03" db="EMBL/GenBank/DDBJ databases">
        <title>Evolution of repeat sequences and sex chromosomes of tilapia species revealed by chromosome-level genomes.</title>
        <authorList>
            <person name="Xu L."/>
            <person name="Tao W."/>
            <person name="Wang D."/>
            <person name="Zhou Q."/>
        </authorList>
    </citation>
    <scope>NUCLEOTIDE SEQUENCE [LARGE SCALE GENOMIC DNA]</scope>
    <source>
        <strain evidence="2">Israel</strain>
    </source>
</reference>
<accession>A0AAZ1WVH9</accession>
<protein>
    <submittedName>
        <fullName evidence="1">Uncharacterized protein</fullName>
    </submittedName>
</protein>